<organism evidence="11">
    <name type="scientific">Hymenolepis diminuta</name>
    <name type="common">Rat tapeworm</name>
    <dbReference type="NCBI Taxonomy" id="6216"/>
    <lineage>
        <taxon>Eukaryota</taxon>
        <taxon>Metazoa</taxon>
        <taxon>Spiralia</taxon>
        <taxon>Lophotrochozoa</taxon>
        <taxon>Platyhelminthes</taxon>
        <taxon>Cestoda</taxon>
        <taxon>Eucestoda</taxon>
        <taxon>Cyclophyllidea</taxon>
        <taxon>Hymenolepididae</taxon>
        <taxon>Hymenolepis</taxon>
    </lineage>
</organism>
<feature type="region of interest" description="Disordered" evidence="6">
    <location>
        <begin position="416"/>
        <end position="440"/>
    </location>
</feature>
<dbReference type="GO" id="GO:0005634">
    <property type="term" value="C:nucleus"/>
    <property type="evidence" value="ECO:0007669"/>
    <property type="project" value="TreeGrafter"/>
</dbReference>
<dbReference type="Pfam" id="PF15280">
    <property type="entry name" value="BORA_N"/>
    <property type="match status" value="1"/>
</dbReference>
<dbReference type="PANTHER" id="PTHR14728">
    <property type="entry name" value="PROTEIN AURORA BOREALIS"/>
    <property type="match status" value="1"/>
</dbReference>
<dbReference type="AlphaFoldDB" id="A0A158QBX1"/>
<dbReference type="Proteomes" id="UP000321570">
    <property type="component" value="Unassembled WGS sequence"/>
</dbReference>
<dbReference type="GO" id="GO:0007088">
    <property type="term" value="P:regulation of mitotic nuclear division"/>
    <property type="evidence" value="ECO:0007669"/>
    <property type="project" value="TreeGrafter"/>
</dbReference>
<name>A0A158QBX1_HYMDI</name>
<protein>
    <recommendedName>
        <fullName evidence="2">Protein aurora borealis</fullName>
    </recommendedName>
</protein>
<dbReference type="InterPro" id="IPR023252">
    <property type="entry name" value="Aurora_borealis_protein"/>
</dbReference>
<evidence type="ECO:0000256" key="5">
    <source>
        <dbReference type="ARBA" id="ARBA00023306"/>
    </source>
</evidence>
<dbReference type="GO" id="GO:0019901">
    <property type="term" value="F:protein kinase binding"/>
    <property type="evidence" value="ECO:0007669"/>
    <property type="project" value="TreeGrafter"/>
</dbReference>
<dbReference type="EMBL" id="UYSG01000085">
    <property type="protein sequence ID" value="VDL17072.1"/>
    <property type="molecule type" value="Genomic_DNA"/>
</dbReference>
<reference evidence="11" key="1">
    <citation type="submission" date="2016-04" db="UniProtKB">
        <authorList>
            <consortium name="WormBaseParasite"/>
        </authorList>
    </citation>
    <scope>IDENTIFICATION</scope>
</reference>
<reference evidence="8 10" key="3">
    <citation type="submission" date="2019-07" db="EMBL/GenBank/DDBJ databases">
        <authorList>
            <person name="Jastrzebski P J."/>
            <person name="Paukszto L."/>
            <person name="Jastrzebski P J."/>
        </authorList>
    </citation>
    <scope>NUCLEOTIDE SEQUENCE [LARGE SCALE GENOMIC DNA]</scope>
    <source>
        <strain evidence="8 10">WMS-il1</strain>
    </source>
</reference>
<evidence type="ECO:0000256" key="6">
    <source>
        <dbReference type="SAM" id="MobiDB-lite"/>
    </source>
</evidence>
<dbReference type="GO" id="GO:0051301">
    <property type="term" value="P:cell division"/>
    <property type="evidence" value="ECO:0007669"/>
    <property type="project" value="UniProtKB-KW"/>
</dbReference>
<gene>
    <name evidence="7" type="ORF">HDID_LOCUS627</name>
    <name evidence="8" type="ORF">WMSIL1_LOCUS15119</name>
</gene>
<comment type="similarity">
    <text evidence="1">Belongs to the BORA family.</text>
</comment>
<feature type="region of interest" description="Disordered" evidence="6">
    <location>
        <begin position="1"/>
        <end position="30"/>
    </location>
</feature>
<evidence type="ECO:0000313" key="11">
    <source>
        <dbReference type="WBParaSite" id="HDID_0000062601-mRNA-1"/>
    </source>
</evidence>
<evidence type="ECO:0000313" key="10">
    <source>
        <dbReference type="Proteomes" id="UP000321570"/>
    </source>
</evidence>
<evidence type="ECO:0000313" key="9">
    <source>
        <dbReference type="Proteomes" id="UP000274504"/>
    </source>
</evidence>
<sequence>MDGEESKIPDPVTPSKQGSETPVLRTPQGGVLYNPFQRDYVSRLGAPTLTPGLFATPKRRVSGDDSEHSGSVFSPEIQGDHFPTEIDENPIYQVKLQQKLDAAVDKTAQEKIAKYFKTNVVAPSPGFSSRDGRPELRKSSTWKSDLKSAFEPNRPKLLKPSQVIDAQTQTSLLIAAQTDFDDLLKKIEQIEEFKRKFGDDFLRKLGIELIEAAGEQHGLPYDLHPNAACSYCHRKNRSFYGSTSVSGDFSRDETIKNATDSSSDTINLKSDISSFQDEFALPFSFMTESVCSPQPKARSSGSRTNLTSCFNDIVLDNRTPTARKVDRFEFISPLVGGRTSYEAERSFQRFSDSFHLEEEDSGAPFGEVVCFDDDESTRDVPNNKENLEANQSSSRKRLMESPNLSPIFARRRKYDFDDNSDVPMDEGIRTRLYERNDSNR</sequence>
<evidence type="ECO:0000313" key="8">
    <source>
        <dbReference type="EMBL" id="VUZ57593.1"/>
    </source>
</evidence>
<evidence type="ECO:0000313" key="7">
    <source>
        <dbReference type="EMBL" id="VDL17072.1"/>
    </source>
</evidence>
<keyword evidence="4" id="KW-0498">Mitosis</keyword>
<feature type="region of interest" description="Disordered" evidence="6">
    <location>
        <begin position="55"/>
        <end position="82"/>
    </location>
</feature>
<evidence type="ECO:0000256" key="4">
    <source>
        <dbReference type="ARBA" id="ARBA00022776"/>
    </source>
</evidence>
<evidence type="ECO:0000256" key="1">
    <source>
        <dbReference type="ARBA" id="ARBA00010963"/>
    </source>
</evidence>
<feature type="compositionally biased region" description="Basic and acidic residues" evidence="6">
    <location>
        <begin position="426"/>
        <end position="440"/>
    </location>
</feature>
<dbReference type="EMBL" id="CABIJS010000719">
    <property type="protein sequence ID" value="VUZ57593.1"/>
    <property type="molecule type" value="Genomic_DNA"/>
</dbReference>
<dbReference type="WBParaSite" id="HDID_0000062601-mRNA-1">
    <property type="protein sequence ID" value="HDID_0000062601-mRNA-1"/>
    <property type="gene ID" value="HDID_0000062601"/>
</dbReference>
<dbReference type="OrthoDB" id="10020858at2759"/>
<accession>A0A158QBX1</accession>
<evidence type="ECO:0000256" key="2">
    <source>
        <dbReference type="ARBA" id="ARBA00020055"/>
    </source>
</evidence>
<dbReference type="Proteomes" id="UP000274504">
    <property type="component" value="Unassembled WGS sequence"/>
</dbReference>
<dbReference type="GO" id="GO:0005737">
    <property type="term" value="C:cytoplasm"/>
    <property type="evidence" value="ECO:0007669"/>
    <property type="project" value="TreeGrafter"/>
</dbReference>
<dbReference type="GO" id="GO:0060236">
    <property type="term" value="P:regulation of mitotic spindle organization"/>
    <property type="evidence" value="ECO:0007669"/>
    <property type="project" value="TreeGrafter"/>
</dbReference>
<evidence type="ECO:0000256" key="3">
    <source>
        <dbReference type="ARBA" id="ARBA00022618"/>
    </source>
</evidence>
<keyword evidence="5" id="KW-0131">Cell cycle</keyword>
<proteinExistence type="inferred from homology"/>
<keyword evidence="10" id="KW-1185">Reference proteome</keyword>
<dbReference type="PANTHER" id="PTHR14728:SF2">
    <property type="entry name" value="PROTEIN AURORA BOREALIS"/>
    <property type="match status" value="1"/>
</dbReference>
<feature type="compositionally biased region" description="Basic and acidic residues" evidence="6">
    <location>
        <begin position="377"/>
        <end position="387"/>
    </location>
</feature>
<keyword evidence="3" id="KW-0132">Cell division</keyword>
<reference evidence="7 9" key="2">
    <citation type="submission" date="2018-11" db="EMBL/GenBank/DDBJ databases">
        <authorList>
            <consortium name="Pathogen Informatics"/>
        </authorList>
    </citation>
    <scope>NUCLEOTIDE SEQUENCE [LARGE SCALE GENOMIC DNA]</scope>
</reference>
<feature type="region of interest" description="Disordered" evidence="6">
    <location>
        <begin position="374"/>
        <end position="404"/>
    </location>
</feature>